<dbReference type="GO" id="GO:0071949">
    <property type="term" value="F:FAD binding"/>
    <property type="evidence" value="ECO:0007669"/>
    <property type="project" value="InterPro"/>
</dbReference>
<accession>A0A2S6IX35</accession>
<gene>
    <name evidence="4" type="ORF">CLV92_101547</name>
</gene>
<keyword evidence="2" id="KW-0503">Monooxygenase</keyword>
<comment type="caution">
    <text evidence="4">The sequence shown here is derived from an EMBL/GenBank/DDBJ whole genome shotgun (WGS) entry which is preliminary data.</text>
</comment>
<dbReference type="RefSeq" id="WP_104431175.1">
    <property type="nucleotide sequence ID" value="NZ_PTJD01000001.1"/>
</dbReference>
<dbReference type="EMBL" id="PTJD01000001">
    <property type="protein sequence ID" value="PPK98846.1"/>
    <property type="molecule type" value="Genomic_DNA"/>
</dbReference>
<evidence type="ECO:0000313" key="5">
    <source>
        <dbReference type="Proteomes" id="UP000239485"/>
    </source>
</evidence>
<proteinExistence type="predicted"/>
<feature type="domain" description="FAD-binding" evidence="3">
    <location>
        <begin position="6"/>
        <end position="350"/>
    </location>
</feature>
<evidence type="ECO:0000256" key="1">
    <source>
        <dbReference type="ARBA" id="ARBA00023002"/>
    </source>
</evidence>
<reference evidence="4 5" key="1">
    <citation type="submission" date="2018-02" db="EMBL/GenBank/DDBJ databases">
        <title>Genomic Encyclopedia of Archaeal and Bacterial Type Strains, Phase II (KMG-II): from individual species to whole genera.</title>
        <authorList>
            <person name="Goeker M."/>
        </authorList>
    </citation>
    <scope>NUCLEOTIDE SEQUENCE [LARGE SCALE GENOMIC DNA]</scope>
    <source>
        <strain evidence="4 5">DSM 22857</strain>
    </source>
</reference>
<dbReference type="AlphaFoldDB" id="A0A2S6IX35"/>
<dbReference type="PANTHER" id="PTHR13789:SF309">
    <property type="entry name" value="PUTATIVE (AFU_ORTHOLOGUE AFUA_6G14510)-RELATED"/>
    <property type="match status" value="1"/>
</dbReference>
<keyword evidence="1" id="KW-0560">Oxidoreductase</keyword>
<protein>
    <submittedName>
        <fullName evidence="4">2-polyprenyl-6-methoxyphenol hydroxylase-like FAD-dependent oxidoreductase</fullName>
    </submittedName>
</protein>
<dbReference type="SUPFAM" id="SSF51905">
    <property type="entry name" value="FAD/NAD(P)-binding domain"/>
    <property type="match status" value="1"/>
</dbReference>
<dbReference type="GO" id="GO:0004497">
    <property type="term" value="F:monooxygenase activity"/>
    <property type="evidence" value="ECO:0007669"/>
    <property type="project" value="UniProtKB-KW"/>
</dbReference>
<dbReference type="PANTHER" id="PTHR13789">
    <property type="entry name" value="MONOOXYGENASE"/>
    <property type="match status" value="1"/>
</dbReference>
<dbReference type="InterPro" id="IPR036188">
    <property type="entry name" value="FAD/NAD-bd_sf"/>
</dbReference>
<dbReference type="InterPro" id="IPR002938">
    <property type="entry name" value="FAD-bd"/>
</dbReference>
<dbReference type="Proteomes" id="UP000239485">
    <property type="component" value="Unassembled WGS sequence"/>
</dbReference>
<sequence length="383" mass="41167">MPAVRNVLVLGGGAAGAATAILLARAGVSVELAEARPAPPEVGSGITLQGNALRILRDLGVWPQVEAAGYSFDSLGIRLPDPVGTLVAELPDVRSGGPDLPATVGMHRPVLTRILLDRAAEVGVRLRFGTTAVALRQGGEVDGEGVEVDFADGPTGRYDLVVGADGIRSWTRRAIGIDVEPRATGMGIWRVYAPRPAEITRTDLVYGGPCYIAGYCPTSEDSLYAYLVEDAQDRFVMSQAEKIATFRQLAAAYHGPWDALREGISDDTHINYTWFETHVVEGPWHRGRVVLVGDAVHSCPPTIAQGAAQALEDAAVLAELLLTADRLDEDLLERYNARRQDRARQVVDASVQIGRWMLEHTPREEADVAGLIGRICKLVTDPA</sequence>
<evidence type="ECO:0000259" key="3">
    <source>
        <dbReference type="Pfam" id="PF01494"/>
    </source>
</evidence>
<dbReference type="OrthoDB" id="9782160at2"/>
<evidence type="ECO:0000256" key="2">
    <source>
        <dbReference type="ARBA" id="ARBA00023033"/>
    </source>
</evidence>
<dbReference type="NCBIfam" id="NF005313">
    <property type="entry name" value="PRK06847.1"/>
    <property type="match status" value="1"/>
</dbReference>
<keyword evidence="5" id="KW-1185">Reference proteome</keyword>
<dbReference type="Pfam" id="PF01494">
    <property type="entry name" value="FAD_binding_3"/>
    <property type="match status" value="1"/>
</dbReference>
<evidence type="ECO:0000313" key="4">
    <source>
        <dbReference type="EMBL" id="PPK98846.1"/>
    </source>
</evidence>
<organism evidence="4 5">
    <name type="scientific">Kineococcus xinjiangensis</name>
    <dbReference type="NCBI Taxonomy" id="512762"/>
    <lineage>
        <taxon>Bacteria</taxon>
        <taxon>Bacillati</taxon>
        <taxon>Actinomycetota</taxon>
        <taxon>Actinomycetes</taxon>
        <taxon>Kineosporiales</taxon>
        <taxon>Kineosporiaceae</taxon>
        <taxon>Kineococcus</taxon>
    </lineage>
</organism>
<dbReference type="InterPro" id="IPR050493">
    <property type="entry name" value="FAD-dep_Monooxygenase_BioMet"/>
</dbReference>
<dbReference type="PRINTS" id="PR00420">
    <property type="entry name" value="RNGMNOXGNASE"/>
</dbReference>
<dbReference type="Gene3D" id="3.50.50.60">
    <property type="entry name" value="FAD/NAD(P)-binding domain"/>
    <property type="match status" value="1"/>
</dbReference>
<name>A0A2S6IX35_9ACTN</name>